<feature type="region of interest" description="Disordered" evidence="1">
    <location>
        <begin position="128"/>
        <end position="182"/>
    </location>
</feature>
<feature type="region of interest" description="Disordered" evidence="1">
    <location>
        <begin position="1"/>
        <end position="45"/>
    </location>
</feature>
<feature type="transmembrane region" description="Helical" evidence="2">
    <location>
        <begin position="318"/>
        <end position="337"/>
    </location>
</feature>
<evidence type="ECO:0000313" key="3">
    <source>
        <dbReference type="EMBL" id="VDK69429.1"/>
    </source>
</evidence>
<proteinExistence type="predicted"/>
<accession>A0A3P6SCB2</accession>
<reference evidence="3 4" key="1">
    <citation type="submission" date="2018-11" db="EMBL/GenBank/DDBJ databases">
        <authorList>
            <consortium name="Pathogen Informatics"/>
        </authorList>
    </citation>
    <scope>NUCLEOTIDE SEQUENCE [LARGE SCALE GENOMIC DNA]</scope>
</reference>
<feature type="compositionally biased region" description="Low complexity" evidence="1">
    <location>
        <begin position="131"/>
        <end position="141"/>
    </location>
</feature>
<feature type="region of interest" description="Disordered" evidence="1">
    <location>
        <begin position="217"/>
        <end position="247"/>
    </location>
</feature>
<organism evidence="3 4">
    <name type="scientific">Anisakis simplex</name>
    <name type="common">Herring worm</name>
    <dbReference type="NCBI Taxonomy" id="6269"/>
    <lineage>
        <taxon>Eukaryota</taxon>
        <taxon>Metazoa</taxon>
        <taxon>Ecdysozoa</taxon>
        <taxon>Nematoda</taxon>
        <taxon>Chromadorea</taxon>
        <taxon>Rhabditida</taxon>
        <taxon>Spirurina</taxon>
        <taxon>Ascaridomorpha</taxon>
        <taxon>Ascaridoidea</taxon>
        <taxon>Anisakidae</taxon>
        <taxon>Anisakis</taxon>
        <taxon>Anisakis simplex complex</taxon>
    </lineage>
</organism>
<evidence type="ECO:0000256" key="2">
    <source>
        <dbReference type="SAM" id="Phobius"/>
    </source>
</evidence>
<evidence type="ECO:0000313" key="4">
    <source>
        <dbReference type="Proteomes" id="UP000267096"/>
    </source>
</evidence>
<name>A0A3P6SCB2_ANISI</name>
<keyword evidence="2" id="KW-1133">Transmembrane helix</keyword>
<protein>
    <submittedName>
        <fullName evidence="3">Uncharacterized protein</fullName>
    </submittedName>
</protein>
<keyword evidence="4" id="KW-1185">Reference proteome</keyword>
<sequence length="338" mass="37912">MLSFASSPSSSHSSSSPTPSPSSSSSRIAASSTSPPTNVYSKKRKKSSSFAVSDCSCIHPCDLIEGADASPFASTSQIIRYVGDYAPQNRPEGIYDFFSSPNHCSSRRRYCDALRERQYAWKESVRRAQFRTSSTTEQSQSSREHLDSVSSTVLSPAVTPHHHPTTSAPSNRRSNNYVGSIHHPGSSNFLELPDENDGIAKSLSAYADDRYDMIQLSNGDADERNRRRQNEVYRLDSTGGDENDLGDEAMDDGYEKRAGNEPEEVDNYISEWRTTARSRRRVVMRNAESRVQWRRASSSSSASRLIASTDRYRVVSRLFLRMVTEVLFFSLFAFVVFW</sequence>
<keyword evidence="2" id="KW-0472">Membrane</keyword>
<evidence type="ECO:0000256" key="1">
    <source>
        <dbReference type="SAM" id="MobiDB-lite"/>
    </source>
</evidence>
<gene>
    <name evidence="3" type="ORF">ASIM_LOCUS19409</name>
</gene>
<dbReference type="EMBL" id="UYRR01037187">
    <property type="protein sequence ID" value="VDK69429.1"/>
    <property type="molecule type" value="Genomic_DNA"/>
</dbReference>
<feature type="compositionally biased region" description="Low complexity" evidence="1">
    <location>
        <begin position="1"/>
        <end position="37"/>
    </location>
</feature>
<dbReference type="AlphaFoldDB" id="A0A3P6SCB2"/>
<feature type="compositionally biased region" description="Polar residues" evidence="1">
    <location>
        <begin position="165"/>
        <end position="178"/>
    </location>
</feature>
<keyword evidence="2" id="KW-0812">Transmembrane</keyword>
<dbReference type="Proteomes" id="UP000267096">
    <property type="component" value="Unassembled WGS sequence"/>
</dbReference>
<feature type="compositionally biased region" description="Basic and acidic residues" evidence="1">
    <location>
        <begin position="221"/>
        <end position="234"/>
    </location>
</feature>